<evidence type="ECO:0008006" key="3">
    <source>
        <dbReference type="Google" id="ProtNLM"/>
    </source>
</evidence>
<dbReference type="PhylomeDB" id="A0A0G4I325"/>
<dbReference type="GO" id="GO:0005783">
    <property type="term" value="C:endoplasmic reticulum"/>
    <property type="evidence" value="ECO:0007669"/>
    <property type="project" value="TreeGrafter"/>
</dbReference>
<proteinExistence type="predicted"/>
<dbReference type="VEuPathDB" id="CryptoDB:Cvel_10559"/>
<feature type="region of interest" description="Disordered" evidence="1">
    <location>
        <begin position="149"/>
        <end position="180"/>
    </location>
</feature>
<dbReference type="GO" id="GO:0000774">
    <property type="term" value="F:adenyl-nucleotide exchange factor activity"/>
    <property type="evidence" value="ECO:0007669"/>
    <property type="project" value="TreeGrafter"/>
</dbReference>
<dbReference type="Gene3D" id="1.25.10.10">
    <property type="entry name" value="Leucine-rich Repeat Variant"/>
    <property type="match status" value="1"/>
</dbReference>
<sequence length="341" mass="37482">MPEIDWPGLLKWSLKYNDGTGPGRRLTDEDMAFLQGAIQEAMKQVVDSNQLIEQSVPKLLSPDPKERLAALGIIEKCMDQPDAPRNLEKLGALRPLIELLGDDIEDVVLMSLQILSLALQNNPQIQSAASQHGALEALDRLVVGEALPPPSSAAAGAPKSPALTAPPAAAGPPTSPRQKFSQQVQLKALGALSGLIRHNTAAELLFVNRGGVAVLRSALTSEWWKVRQKAATLLRHLLHEKRVPERQIDWRLVEVVAWMMAQRDVDSEGIEYGEVTGEMVRELLSRHKPQIVRTGKLINLQQAIDCRLAAVKTAQSRAPAVEREYFEEELKMLKELLALAS</sequence>
<evidence type="ECO:0000256" key="1">
    <source>
        <dbReference type="SAM" id="MobiDB-lite"/>
    </source>
</evidence>
<gene>
    <name evidence="2" type="ORF">Cvel_10559</name>
</gene>
<name>A0A0G4I325_9ALVE</name>
<dbReference type="InterPro" id="IPR050693">
    <property type="entry name" value="Hsp70_NEF-Inhibitors"/>
</dbReference>
<dbReference type="PANTHER" id="PTHR19316:SF18">
    <property type="entry name" value="HSP70-BINDING PROTEIN 1"/>
    <property type="match status" value="1"/>
</dbReference>
<dbReference type="AlphaFoldDB" id="A0A0G4I325"/>
<dbReference type="EMBL" id="CDMZ01004920">
    <property type="protein sequence ID" value="CEM51336.1"/>
    <property type="molecule type" value="Genomic_DNA"/>
</dbReference>
<dbReference type="InterPro" id="IPR016024">
    <property type="entry name" value="ARM-type_fold"/>
</dbReference>
<dbReference type="PANTHER" id="PTHR19316">
    <property type="entry name" value="PROTEIN FOLDING REGULATOR"/>
    <property type="match status" value="1"/>
</dbReference>
<feature type="compositionally biased region" description="Low complexity" evidence="1">
    <location>
        <begin position="152"/>
        <end position="168"/>
    </location>
</feature>
<evidence type="ECO:0000313" key="2">
    <source>
        <dbReference type="EMBL" id="CEM51336.1"/>
    </source>
</evidence>
<organism evidence="2">
    <name type="scientific">Chromera velia CCMP2878</name>
    <dbReference type="NCBI Taxonomy" id="1169474"/>
    <lineage>
        <taxon>Eukaryota</taxon>
        <taxon>Sar</taxon>
        <taxon>Alveolata</taxon>
        <taxon>Colpodellida</taxon>
        <taxon>Chromeraceae</taxon>
        <taxon>Chromera</taxon>
    </lineage>
</organism>
<dbReference type="InterPro" id="IPR011989">
    <property type="entry name" value="ARM-like"/>
</dbReference>
<accession>A0A0G4I325</accession>
<dbReference type="SUPFAM" id="SSF48371">
    <property type="entry name" value="ARM repeat"/>
    <property type="match status" value="1"/>
</dbReference>
<reference evidence="2" key="1">
    <citation type="submission" date="2014-11" db="EMBL/GenBank/DDBJ databases">
        <authorList>
            <person name="Otto D Thomas"/>
            <person name="Naeem Raeece"/>
        </authorList>
    </citation>
    <scope>NUCLEOTIDE SEQUENCE</scope>
</reference>
<protein>
    <recommendedName>
        <fullName evidence="3">Nucleotide exchange factor Fes1 domain-containing protein</fullName>
    </recommendedName>
</protein>